<evidence type="ECO:0000256" key="2">
    <source>
        <dbReference type="ARBA" id="ARBA00014212"/>
    </source>
</evidence>
<feature type="signal peptide" evidence="8">
    <location>
        <begin position="1"/>
        <end position="18"/>
    </location>
</feature>
<dbReference type="AlphaFoldDB" id="A0AAD4LNA8"/>
<dbReference type="PANTHER" id="PTHR11247">
    <property type="entry name" value="PALMITOYL-PROTEIN THIOESTERASE/DOLICHYLDIPHOSPHATASE 1"/>
    <property type="match status" value="1"/>
</dbReference>
<proteinExistence type="predicted"/>
<evidence type="ECO:0000256" key="7">
    <source>
        <dbReference type="ARBA" id="ARBA00031934"/>
    </source>
</evidence>
<evidence type="ECO:0000256" key="8">
    <source>
        <dbReference type="SAM" id="SignalP"/>
    </source>
</evidence>
<evidence type="ECO:0000256" key="5">
    <source>
        <dbReference type="ARBA" id="ARBA00023157"/>
    </source>
</evidence>
<keyword evidence="10" id="KW-1185">Reference proteome</keyword>
<dbReference type="PANTHER" id="PTHR11247:SF8">
    <property type="entry name" value="PALMITOYL-PROTEIN THIOESTERASE 1"/>
    <property type="match status" value="1"/>
</dbReference>
<dbReference type="PRINTS" id="PR00414">
    <property type="entry name" value="PPTHIESTRASE"/>
</dbReference>
<evidence type="ECO:0000256" key="6">
    <source>
        <dbReference type="ARBA" id="ARBA00023180"/>
    </source>
</evidence>
<organism evidence="9 10">
    <name type="scientific">Lactarius akahatsu</name>
    <dbReference type="NCBI Taxonomy" id="416441"/>
    <lineage>
        <taxon>Eukaryota</taxon>
        <taxon>Fungi</taxon>
        <taxon>Dikarya</taxon>
        <taxon>Basidiomycota</taxon>
        <taxon>Agaricomycotina</taxon>
        <taxon>Agaricomycetes</taxon>
        <taxon>Russulales</taxon>
        <taxon>Russulaceae</taxon>
        <taxon>Lactarius</taxon>
    </lineage>
</organism>
<evidence type="ECO:0000313" key="9">
    <source>
        <dbReference type="EMBL" id="KAH8993417.1"/>
    </source>
</evidence>
<gene>
    <name evidence="9" type="ORF">EDB92DRAFT_2113752</name>
</gene>
<dbReference type="Gene3D" id="3.40.50.1820">
    <property type="entry name" value="alpha/beta hydrolase"/>
    <property type="match status" value="1"/>
</dbReference>
<feature type="chain" id="PRO_5042186204" description="Palmitoyl-protein thioesterase 1" evidence="8">
    <location>
        <begin position="19"/>
        <end position="334"/>
    </location>
</feature>
<keyword evidence="4 9" id="KW-0378">Hydrolase</keyword>
<evidence type="ECO:0000256" key="1">
    <source>
        <dbReference type="ARBA" id="ARBA00012423"/>
    </source>
</evidence>
<dbReference type="EMBL" id="JAKELL010000018">
    <property type="protein sequence ID" value="KAH8993417.1"/>
    <property type="molecule type" value="Genomic_DNA"/>
</dbReference>
<dbReference type="InterPro" id="IPR002472">
    <property type="entry name" value="Palm_thioest"/>
</dbReference>
<reference evidence="9" key="1">
    <citation type="submission" date="2022-01" db="EMBL/GenBank/DDBJ databases">
        <title>Comparative genomics reveals a dynamic genome evolution in the ectomycorrhizal milk-cap (Lactarius) mushrooms.</title>
        <authorList>
            <consortium name="DOE Joint Genome Institute"/>
            <person name="Lebreton A."/>
            <person name="Tang N."/>
            <person name="Kuo A."/>
            <person name="LaButti K."/>
            <person name="Drula E."/>
            <person name="Barry K."/>
            <person name="Clum A."/>
            <person name="Lipzen A."/>
            <person name="Mousain D."/>
            <person name="Ng V."/>
            <person name="Wang R."/>
            <person name="Wang X."/>
            <person name="Dai Y."/>
            <person name="Henrissat B."/>
            <person name="Grigoriev I.V."/>
            <person name="Guerin-Laguette A."/>
            <person name="Yu F."/>
            <person name="Martin F.M."/>
        </authorList>
    </citation>
    <scope>NUCLEOTIDE SEQUENCE</scope>
    <source>
        <strain evidence="9">QP</strain>
    </source>
</reference>
<sequence length="334" mass="37233">MLYRSILVLASVTIGALAGPTQDVLSFSKPRPLVIWHGLGDSYASDGLVQFQSYIAQMHPGIFIHSIYIDQDVKEDQRATYYGNVDDQVEQVAEQLKAVPELSGGFDAMGFSQGGQFLRAYVERHNDPPIRNLITFGSQHMGIAGIPGCGPFDVLCQLARKATRVGVYNGWVQQNIIQVLLPLLFLLCTPSFYPSAQAQYYRDPVQLQTYLAANHFLTSINNELPATRNATYAARLATLDALVLVLFERDSTVIPKESAWFGSYTPPSDSREGDEESLVSMREQPLYTEDWIGLRALDERGRVVFASCDSEHMHLTAECWQPLVEKYVGSRKSS</sequence>
<keyword evidence="6" id="KW-0325">Glycoprotein</keyword>
<keyword evidence="5" id="KW-1015">Disulfide bond</keyword>
<name>A0AAD4LNA8_9AGAM</name>
<dbReference type="GO" id="GO:0008474">
    <property type="term" value="F:palmitoyl-(protein) hydrolase activity"/>
    <property type="evidence" value="ECO:0007669"/>
    <property type="project" value="UniProtKB-EC"/>
</dbReference>
<dbReference type="SUPFAM" id="SSF53474">
    <property type="entry name" value="alpha/beta-Hydrolases"/>
    <property type="match status" value="1"/>
</dbReference>
<protein>
    <recommendedName>
        <fullName evidence="2">Palmitoyl-protein thioesterase 1</fullName>
        <ecNumber evidence="1">3.1.2.22</ecNumber>
    </recommendedName>
    <alternativeName>
        <fullName evidence="7">Palmitoyl-protein hydrolase 1</fullName>
    </alternativeName>
</protein>
<dbReference type="InterPro" id="IPR029058">
    <property type="entry name" value="AB_hydrolase_fold"/>
</dbReference>
<dbReference type="Pfam" id="PF02089">
    <property type="entry name" value="Palm_thioest"/>
    <property type="match status" value="1"/>
</dbReference>
<evidence type="ECO:0000256" key="4">
    <source>
        <dbReference type="ARBA" id="ARBA00022801"/>
    </source>
</evidence>
<comment type="caution">
    <text evidence="9">The sequence shown here is derived from an EMBL/GenBank/DDBJ whole genome shotgun (WGS) entry which is preliminary data.</text>
</comment>
<dbReference type="EC" id="3.1.2.22" evidence="1"/>
<dbReference type="Proteomes" id="UP001201163">
    <property type="component" value="Unassembled WGS sequence"/>
</dbReference>
<keyword evidence="3 8" id="KW-0732">Signal</keyword>
<evidence type="ECO:0000256" key="3">
    <source>
        <dbReference type="ARBA" id="ARBA00022729"/>
    </source>
</evidence>
<accession>A0AAD4LNA8</accession>
<evidence type="ECO:0000313" key="10">
    <source>
        <dbReference type="Proteomes" id="UP001201163"/>
    </source>
</evidence>